<comment type="caution">
    <text evidence="1">The sequence shown here is derived from an EMBL/GenBank/DDBJ whole genome shotgun (WGS) entry which is preliminary data.</text>
</comment>
<evidence type="ECO:0000313" key="2">
    <source>
        <dbReference type="Proteomes" id="UP001576784"/>
    </source>
</evidence>
<dbReference type="RefSeq" id="WP_413261665.1">
    <property type="nucleotide sequence ID" value="NZ_JBHFNR010000019.1"/>
</dbReference>
<keyword evidence="2" id="KW-1185">Reference proteome</keyword>
<evidence type="ECO:0000313" key="1">
    <source>
        <dbReference type="EMBL" id="MFB2891988.1"/>
    </source>
</evidence>
<accession>A0ABV4XJV4</accession>
<reference evidence="1 2" key="1">
    <citation type="submission" date="2024-09" db="EMBL/GenBank/DDBJ databases">
        <title>Floridaenema gen nov. (Aerosakkonemataceae, Aerosakkonematales ord. nov., Cyanobacteria) from benthic tropical and subtropical fresh waters, with the description of four new species.</title>
        <authorList>
            <person name="Moretto J.A."/>
            <person name="Berthold D.E."/>
            <person name="Lefler F.W."/>
            <person name="Huang I.-S."/>
            <person name="Laughinghouse H. IV."/>
        </authorList>
    </citation>
    <scope>NUCLEOTIDE SEQUENCE [LARGE SCALE GENOMIC DNA]</scope>
    <source>
        <strain evidence="1 2">BLCC-F50</strain>
    </source>
</reference>
<protein>
    <submittedName>
        <fullName evidence="1">Uncharacterized protein</fullName>
    </submittedName>
</protein>
<name>A0ABV4XJV4_9CYAN</name>
<dbReference type="EMBL" id="JBHFNR010000019">
    <property type="protein sequence ID" value="MFB2891988.1"/>
    <property type="molecule type" value="Genomic_DNA"/>
</dbReference>
<sequence>MTELNYYGNLITVTQCDDGTFSWTINGQTVSGFSTEDEAFDDACCRIDAIRESW</sequence>
<gene>
    <name evidence="1" type="ORF">ACE1CI_03475</name>
</gene>
<organism evidence="1 2">
    <name type="scientific">Floridaenema flaviceps BLCC-F50</name>
    <dbReference type="NCBI Taxonomy" id="3153642"/>
    <lineage>
        <taxon>Bacteria</taxon>
        <taxon>Bacillati</taxon>
        <taxon>Cyanobacteriota</taxon>
        <taxon>Cyanophyceae</taxon>
        <taxon>Oscillatoriophycideae</taxon>
        <taxon>Aerosakkonematales</taxon>
        <taxon>Aerosakkonemataceae</taxon>
        <taxon>Floridanema</taxon>
        <taxon>Floridanema flaviceps</taxon>
    </lineage>
</organism>
<dbReference type="Proteomes" id="UP001576784">
    <property type="component" value="Unassembled WGS sequence"/>
</dbReference>
<proteinExistence type="predicted"/>